<dbReference type="FunFam" id="2.60.120.330:FF:000022">
    <property type="entry name" value="Probable 2-oxoglutarate-dependent dioxygenase AOP1.2"/>
    <property type="match status" value="1"/>
</dbReference>
<name>A0AAV2ETS8_9ROSI</name>
<accession>A0AAV2ETS8</accession>
<dbReference type="InterPro" id="IPR026992">
    <property type="entry name" value="DIOX_N"/>
</dbReference>
<evidence type="ECO:0000313" key="9">
    <source>
        <dbReference type="EMBL" id="CAL1389344.1"/>
    </source>
</evidence>
<evidence type="ECO:0000313" key="10">
    <source>
        <dbReference type="Proteomes" id="UP001497516"/>
    </source>
</evidence>
<keyword evidence="2 7" id="KW-0479">Metal-binding</keyword>
<proteinExistence type="inferred from homology"/>
<dbReference type="Pfam" id="PF03171">
    <property type="entry name" value="2OG-FeII_Oxy"/>
    <property type="match status" value="1"/>
</dbReference>
<dbReference type="AlphaFoldDB" id="A0AAV2ETS8"/>
<keyword evidence="5 7" id="KW-0408">Iron</keyword>
<dbReference type="Proteomes" id="UP001497516">
    <property type="component" value="Chromosome 5"/>
</dbReference>
<dbReference type="Pfam" id="PF14226">
    <property type="entry name" value="DIOX_N"/>
    <property type="match status" value="1"/>
</dbReference>
<dbReference type="InterPro" id="IPR005123">
    <property type="entry name" value="Oxoglu/Fe-dep_dioxygenase_dom"/>
</dbReference>
<dbReference type="GO" id="GO:0051213">
    <property type="term" value="F:dioxygenase activity"/>
    <property type="evidence" value="ECO:0007669"/>
    <property type="project" value="UniProtKB-KW"/>
</dbReference>
<evidence type="ECO:0000256" key="4">
    <source>
        <dbReference type="ARBA" id="ARBA00023002"/>
    </source>
</evidence>
<evidence type="ECO:0000256" key="6">
    <source>
        <dbReference type="ARBA" id="ARBA00057022"/>
    </source>
</evidence>
<evidence type="ECO:0000256" key="5">
    <source>
        <dbReference type="ARBA" id="ARBA00023004"/>
    </source>
</evidence>
<dbReference type="SUPFAM" id="SSF51197">
    <property type="entry name" value="Clavaminate synthase-like"/>
    <property type="match status" value="1"/>
</dbReference>
<keyword evidence="4 7" id="KW-0560">Oxidoreductase</keyword>
<reference evidence="9 10" key="1">
    <citation type="submission" date="2024-04" db="EMBL/GenBank/DDBJ databases">
        <authorList>
            <person name="Fracassetti M."/>
        </authorList>
    </citation>
    <scope>NUCLEOTIDE SEQUENCE [LARGE SCALE GENOMIC DNA]</scope>
</reference>
<organism evidence="9 10">
    <name type="scientific">Linum trigynum</name>
    <dbReference type="NCBI Taxonomy" id="586398"/>
    <lineage>
        <taxon>Eukaryota</taxon>
        <taxon>Viridiplantae</taxon>
        <taxon>Streptophyta</taxon>
        <taxon>Embryophyta</taxon>
        <taxon>Tracheophyta</taxon>
        <taxon>Spermatophyta</taxon>
        <taxon>Magnoliopsida</taxon>
        <taxon>eudicotyledons</taxon>
        <taxon>Gunneridae</taxon>
        <taxon>Pentapetalae</taxon>
        <taxon>rosids</taxon>
        <taxon>fabids</taxon>
        <taxon>Malpighiales</taxon>
        <taxon>Linaceae</taxon>
        <taxon>Linum</taxon>
    </lineage>
</organism>
<protein>
    <recommendedName>
        <fullName evidence="8">Fe2OG dioxygenase domain-containing protein</fullName>
    </recommendedName>
</protein>
<dbReference type="InterPro" id="IPR050231">
    <property type="entry name" value="Iron_ascorbate_oxido_reductase"/>
</dbReference>
<gene>
    <name evidence="9" type="ORF">LTRI10_LOCUS30210</name>
</gene>
<dbReference type="PANTHER" id="PTHR47990">
    <property type="entry name" value="2-OXOGLUTARATE (2OG) AND FE(II)-DEPENDENT OXYGENASE SUPERFAMILY PROTEIN-RELATED"/>
    <property type="match status" value="1"/>
</dbReference>
<dbReference type="GO" id="GO:0046872">
    <property type="term" value="F:metal ion binding"/>
    <property type="evidence" value="ECO:0007669"/>
    <property type="project" value="UniProtKB-KW"/>
</dbReference>
<dbReference type="InterPro" id="IPR027443">
    <property type="entry name" value="IPNS-like_sf"/>
</dbReference>
<evidence type="ECO:0000256" key="7">
    <source>
        <dbReference type="RuleBase" id="RU003682"/>
    </source>
</evidence>
<keyword evidence="10" id="KW-1185">Reference proteome</keyword>
<dbReference type="PROSITE" id="PS51471">
    <property type="entry name" value="FE2OG_OXY"/>
    <property type="match status" value="1"/>
</dbReference>
<feature type="domain" description="Fe2OG dioxygenase" evidence="8">
    <location>
        <begin position="170"/>
        <end position="272"/>
    </location>
</feature>
<dbReference type="Gene3D" id="2.60.120.330">
    <property type="entry name" value="B-lactam Antibiotic, Isopenicillin N Synthase, Chain"/>
    <property type="match status" value="1"/>
</dbReference>
<sequence>MGSETAAAAAATVKIPLIDFSKTAPLKQDSLEWDSLRSQVGEAVEEYGCFEASFDEIPADSLSAVFKSVKELFDLPLETKLKNTSKKPLHGYVGQYPILPLYESMGIEDADVLEKVEGSTKSLWSHGNPAFSESIVFYTKQLSVLDQMVRRMIVESFGLEEYVDEHLNSTIYLLRMMKYKAAQTCDEEQGMHPHTDKDMITILCQNGVDGLEVKNKTDGQWIKCQFSRPTSFIVLVGDSLYAWLNGRVHSPVHRVTMSRSETRYSLGLFVVPKAGYVVKAPDEMVDEQHPLLFRPYDFVEFFKFYDTEAGQKSANALREYCGA</sequence>
<evidence type="ECO:0000256" key="3">
    <source>
        <dbReference type="ARBA" id="ARBA00022964"/>
    </source>
</evidence>
<dbReference type="EMBL" id="OZ034818">
    <property type="protein sequence ID" value="CAL1389344.1"/>
    <property type="molecule type" value="Genomic_DNA"/>
</dbReference>
<keyword evidence="3" id="KW-0223">Dioxygenase</keyword>
<dbReference type="InterPro" id="IPR044861">
    <property type="entry name" value="IPNS-like_FE2OG_OXY"/>
</dbReference>
<comment type="similarity">
    <text evidence="1 7">Belongs to the iron/ascorbate-dependent oxidoreductase family.</text>
</comment>
<evidence type="ECO:0000259" key="8">
    <source>
        <dbReference type="PROSITE" id="PS51471"/>
    </source>
</evidence>
<evidence type="ECO:0000256" key="2">
    <source>
        <dbReference type="ARBA" id="ARBA00022723"/>
    </source>
</evidence>
<comment type="function">
    <text evidence="6">Probable 2-oxoglutarate-dependent dioxygenase that may be involved in glucosinolates biosynthesis. May play a role in the production of aliphatic glucosinolates.</text>
</comment>
<evidence type="ECO:0000256" key="1">
    <source>
        <dbReference type="ARBA" id="ARBA00008056"/>
    </source>
</evidence>